<proteinExistence type="inferred from homology"/>
<dbReference type="EMBL" id="JADWDJ010000010">
    <property type="protein sequence ID" value="KAG5274601.1"/>
    <property type="molecule type" value="Genomic_DNA"/>
</dbReference>
<evidence type="ECO:0000256" key="6">
    <source>
        <dbReference type="SAM" id="Phobius"/>
    </source>
</evidence>
<gene>
    <name evidence="8" type="ORF">AALO_G00138080</name>
</gene>
<keyword evidence="9" id="KW-1185">Reference proteome</keyword>
<accession>A0AAV6GP37</accession>
<keyword evidence="5 6" id="KW-0472">Membrane</keyword>
<feature type="domain" description="CWH43-like N-terminal" evidence="7">
    <location>
        <begin position="30"/>
        <end position="256"/>
    </location>
</feature>
<dbReference type="Pfam" id="PF10277">
    <property type="entry name" value="Frag1"/>
    <property type="match status" value="1"/>
</dbReference>
<name>A0AAV6GP37_9TELE</name>
<dbReference type="GO" id="GO:0012505">
    <property type="term" value="C:endomembrane system"/>
    <property type="evidence" value="ECO:0007669"/>
    <property type="project" value="UniProtKB-SubCell"/>
</dbReference>
<evidence type="ECO:0000256" key="1">
    <source>
        <dbReference type="ARBA" id="ARBA00004127"/>
    </source>
</evidence>
<feature type="transmembrane region" description="Helical" evidence="6">
    <location>
        <begin position="116"/>
        <end position="135"/>
    </location>
</feature>
<sequence>MMPELCIKHESFSRLQPHQNPAMWWFQQGMCILPVALVIWTAATFAFAYITAVLLKHVDPLVPYISDTGSEAPERCVFGIMLNISALLGISTTYVRYKQVQALTDQAETRVHQLNLLGIILGWTSSLGMCVVGNFQKTTIFSIHIVGAVLTFGVGALYIMVQAGVSYRMQPHVHSKSVFWVRLSVAAWSTASSISMFVSSMIMYSSLPGVDLSKKLHWIPGETGYTAHLISTISEWSLAFSFVCFFFTYIRDFQKINLRAEVMLHGSHLYESSHYGVIGPLNPGENSSLLAGSI</sequence>
<feature type="transmembrane region" description="Helical" evidence="6">
    <location>
        <begin position="75"/>
        <end position="95"/>
    </location>
</feature>
<organism evidence="8 9">
    <name type="scientific">Alosa alosa</name>
    <name type="common">allis shad</name>
    <dbReference type="NCBI Taxonomy" id="278164"/>
    <lineage>
        <taxon>Eukaryota</taxon>
        <taxon>Metazoa</taxon>
        <taxon>Chordata</taxon>
        <taxon>Craniata</taxon>
        <taxon>Vertebrata</taxon>
        <taxon>Euteleostomi</taxon>
        <taxon>Actinopterygii</taxon>
        <taxon>Neopterygii</taxon>
        <taxon>Teleostei</taxon>
        <taxon>Clupei</taxon>
        <taxon>Clupeiformes</taxon>
        <taxon>Clupeoidei</taxon>
        <taxon>Clupeidae</taxon>
        <taxon>Alosa</taxon>
    </lineage>
</organism>
<dbReference type="GO" id="GO:0010506">
    <property type="term" value="P:regulation of autophagy"/>
    <property type="evidence" value="ECO:0007669"/>
    <property type="project" value="TreeGrafter"/>
</dbReference>
<dbReference type="GO" id="GO:0005764">
    <property type="term" value="C:lysosome"/>
    <property type="evidence" value="ECO:0007669"/>
    <property type="project" value="TreeGrafter"/>
</dbReference>
<evidence type="ECO:0000256" key="5">
    <source>
        <dbReference type="ARBA" id="ARBA00023136"/>
    </source>
</evidence>
<feature type="transmembrane region" description="Helical" evidence="6">
    <location>
        <begin position="141"/>
        <end position="167"/>
    </location>
</feature>
<comment type="caution">
    <text evidence="8">The sequence shown here is derived from an EMBL/GenBank/DDBJ whole genome shotgun (WGS) entry which is preliminary data.</text>
</comment>
<evidence type="ECO:0000259" key="7">
    <source>
        <dbReference type="Pfam" id="PF10277"/>
    </source>
</evidence>
<dbReference type="Proteomes" id="UP000823561">
    <property type="component" value="Chromosome 10"/>
</dbReference>
<dbReference type="PANTHER" id="PTHR21324:SF10">
    <property type="entry name" value="DNA DAMAGE-REGULATED AUTOPHAGY MODULATOR PROTEIN 2"/>
    <property type="match status" value="1"/>
</dbReference>
<feature type="transmembrane region" description="Helical" evidence="6">
    <location>
        <begin position="31"/>
        <end position="55"/>
    </location>
</feature>
<feature type="transmembrane region" description="Helical" evidence="6">
    <location>
        <begin position="225"/>
        <end position="250"/>
    </location>
</feature>
<keyword evidence="4 6" id="KW-1133">Transmembrane helix</keyword>
<evidence type="ECO:0000256" key="3">
    <source>
        <dbReference type="ARBA" id="ARBA00022692"/>
    </source>
</evidence>
<dbReference type="InterPro" id="IPR019402">
    <property type="entry name" value="CWH43_N"/>
</dbReference>
<protein>
    <recommendedName>
        <fullName evidence="7">CWH43-like N-terminal domain-containing protein</fullName>
    </recommendedName>
</protein>
<feature type="transmembrane region" description="Helical" evidence="6">
    <location>
        <begin position="179"/>
        <end position="205"/>
    </location>
</feature>
<dbReference type="GO" id="GO:0045494">
    <property type="term" value="P:photoreceptor cell maintenance"/>
    <property type="evidence" value="ECO:0007669"/>
    <property type="project" value="TreeGrafter"/>
</dbReference>
<comment type="subcellular location">
    <subcellularLocation>
        <location evidence="1">Endomembrane system</location>
        <topology evidence="1">Multi-pass membrane protein</topology>
    </subcellularLocation>
</comment>
<dbReference type="InterPro" id="IPR050911">
    <property type="entry name" value="DRAM/TMEM150_Autophagy_Mod"/>
</dbReference>
<keyword evidence="3 6" id="KW-0812">Transmembrane</keyword>
<evidence type="ECO:0000256" key="2">
    <source>
        <dbReference type="ARBA" id="ARBA00006565"/>
    </source>
</evidence>
<evidence type="ECO:0000313" key="9">
    <source>
        <dbReference type="Proteomes" id="UP000823561"/>
    </source>
</evidence>
<evidence type="ECO:0000313" key="8">
    <source>
        <dbReference type="EMBL" id="KAG5274601.1"/>
    </source>
</evidence>
<comment type="similarity">
    <text evidence="2">Belongs to the DRAM/TMEM150 family.</text>
</comment>
<evidence type="ECO:0000256" key="4">
    <source>
        <dbReference type="ARBA" id="ARBA00022989"/>
    </source>
</evidence>
<dbReference type="AlphaFoldDB" id="A0AAV6GP37"/>
<reference evidence="8" key="1">
    <citation type="submission" date="2020-10" db="EMBL/GenBank/DDBJ databases">
        <title>Chromosome-scale genome assembly of the Allis shad, Alosa alosa.</title>
        <authorList>
            <person name="Margot Z."/>
            <person name="Christophe K."/>
            <person name="Cabau C."/>
            <person name="Louis A."/>
            <person name="Berthelot C."/>
            <person name="Parey E."/>
            <person name="Roest Crollius H."/>
            <person name="Montfort J."/>
            <person name="Robinson-Rechavi M."/>
            <person name="Bucao C."/>
            <person name="Bouchez O."/>
            <person name="Gislard M."/>
            <person name="Lluch J."/>
            <person name="Milhes M."/>
            <person name="Lampietro C."/>
            <person name="Lopez Roques C."/>
            <person name="Donnadieu C."/>
            <person name="Braasch I."/>
            <person name="Desvignes T."/>
            <person name="Postlethwait J."/>
            <person name="Bobe J."/>
            <person name="Guiguen Y."/>
        </authorList>
    </citation>
    <scope>NUCLEOTIDE SEQUENCE</scope>
    <source>
        <strain evidence="8">M-15738</strain>
        <tissue evidence="8">Blood</tissue>
    </source>
</reference>
<dbReference type="PANTHER" id="PTHR21324">
    <property type="entry name" value="FASTING-INDUCIBLE INTEGRAL MEMBRANE PROTEIN TM6P1-RELATED"/>
    <property type="match status" value="1"/>
</dbReference>